<keyword evidence="3" id="KW-1185">Reference proteome</keyword>
<protein>
    <recommendedName>
        <fullName evidence="1">Peptidase S1 domain-containing protein</fullName>
    </recommendedName>
</protein>
<evidence type="ECO:0000313" key="2">
    <source>
        <dbReference type="EMBL" id="BAB99107.1"/>
    </source>
</evidence>
<dbReference type="SUPFAM" id="SSF50494">
    <property type="entry name" value="Trypsin-like serine proteases"/>
    <property type="match status" value="1"/>
</dbReference>
<evidence type="ECO:0000313" key="3">
    <source>
        <dbReference type="Proteomes" id="UP000000582"/>
    </source>
</evidence>
<dbReference type="Gene3D" id="2.40.10.10">
    <property type="entry name" value="Trypsin-like serine proteases"/>
    <property type="match status" value="1"/>
</dbReference>
<dbReference type="AlphaFoldDB" id="Q8NPU7"/>
<name>Q8NPU7_CORGL</name>
<reference evidence="3" key="1">
    <citation type="journal article" date="2003" name="Appl. Microbiol. Biotechnol.">
        <title>The Corynebacterium glutamicum genome: features and impacts on biotechnological processes.</title>
        <authorList>
            <person name="Ikeda M."/>
            <person name="Nakagawa S."/>
        </authorList>
    </citation>
    <scope>NUCLEOTIDE SEQUENCE [LARGE SCALE GENOMIC DNA]</scope>
    <source>
        <strain evidence="3">ATCC 13032 / DSM 20300 / BCRC 11384 / JCM 1318 / LMG 3730 / NCIMB 10025</strain>
    </source>
</reference>
<dbReference type="STRING" id="196627.cg1930"/>
<dbReference type="HOGENOM" id="CLU_828237_0_0_11"/>
<proteinExistence type="predicted"/>
<accession>Q8NPU7</accession>
<dbReference type="InterPro" id="IPR001254">
    <property type="entry name" value="Trypsin_dom"/>
</dbReference>
<dbReference type="Pfam" id="PF00089">
    <property type="entry name" value="Trypsin"/>
    <property type="match status" value="1"/>
</dbReference>
<gene>
    <name evidence="2" type="ordered locus">Cgl1714</name>
</gene>
<dbReference type="eggNOG" id="COG5640">
    <property type="taxonomic scope" value="Bacteria"/>
</dbReference>
<feature type="domain" description="Peptidase S1" evidence="1">
    <location>
        <begin position="110"/>
        <end position="293"/>
    </location>
</feature>
<dbReference type="GO" id="GO:0004252">
    <property type="term" value="F:serine-type endopeptidase activity"/>
    <property type="evidence" value="ECO:0007669"/>
    <property type="project" value="InterPro"/>
</dbReference>
<dbReference type="InterPro" id="IPR043504">
    <property type="entry name" value="Peptidase_S1_PA_chymotrypsin"/>
</dbReference>
<dbReference type="PATRIC" id="fig|196627.13.peg.1672"/>
<dbReference type="GO" id="GO:0006508">
    <property type="term" value="P:proteolysis"/>
    <property type="evidence" value="ECO:0007669"/>
    <property type="project" value="InterPro"/>
</dbReference>
<dbReference type="BioCyc" id="CORYNE:G18NG-11306-MONOMER"/>
<evidence type="ECO:0000259" key="1">
    <source>
        <dbReference type="Pfam" id="PF00089"/>
    </source>
</evidence>
<dbReference type="Proteomes" id="UP000000582">
    <property type="component" value="Chromosome"/>
</dbReference>
<dbReference type="InterPro" id="IPR009003">
    <property type="entry name" value="Peptidase_S1_PA"/>
</dbReference>
<sequence length="335" mass="36409">MGDSMTVAHKRSLTWIKRLSATTFAAFLGIQLVTPAHSIENTTQIPESELHNLGLTDEEIQEFNQYLIDESLFQETVETSPIVVSDNEDAAQDPGFGLFTTNPVKHTDEHIGALYFSDLPGISNLTCTANYIGGKFWTTAHHCVEGRSRFVGFIEQSDGQYAGIEHVYTKSSDYDIALIKVGSGIDAEQFSLTRSRPAVGKMLEVVGFAVVNPFSSRATMEVTNSNTVANYPMSNLYYKDVFSAKPAGSFPYVISGGDSGAAVWSGETMYGIASGSNGSTKNLAANVGPHVSWIEQTMQNNSNSSPYEILQAFRGGLATSYPKYNQIRDLVDSSS</sequence>
<dbReference type="OrthoDB" id="4400606at2"/>
<dbReference type="EMBL" id="BA000036">
    <property type="protein sequence ID" value="BAB99107.1"/>
    <property type="molecule type" value="Genomic_DNA"/>
</dbReference>
<organism evidence="2 3">
    <name type="scientific">Corynebacterium glutamicum (strain ATCC 13032 / DSM 20300 / JCM 1318 / BCRC 11384 / CCUG 27702 / LMG 3730 / NBRC 12168 / NCIMB 10025 / NRRL B-2784 / 534)</name>
    <dbReference type="NCBI Taxonomy" id="196627"/>
    <lineage>
        <taxon>Bacteria</taxon>
        <taxon>Bacillati</taxon>
        <taxon>Actinomycetota</taxon>
        <taxon>Actinomycetes</taxon>
        <taxon>Mycobacteriales</taxon>
        <taxon>Corynebacteriaceae</taxon>
        <taxon>Corynebacterium</taxon>
    </lineage>
</organism>
<dbReference type="KEGG" id="cgl:Cgl1714"/>